<organism evidence="1 2">
    <name type="scientific">Methylocapsa palsarum</name>
    <dbReference type="NCBI Taxonomy" id="1612308"/>
    <lineage>
        <taxon>Bacteria</taxon>
        <taxon>Pseudomonadati</taxon>
        <taxon>Pseudomonadota</taxon>
        <taxon>Alphaproteobacteria</taxon>
        <taxon>Hyphomicrobiales</taxon>
        <taxon>Beijerinckiaceae</taxon>
        <taxon>Methylocapsa</taxon>
    </lineage>
</organism>
<evidence type="ECO:0008006" key="3">
    <source>
        <dbReference type="Google" id="ProtNLM"/>
    </source>
</evidence>
<dbReference type="Proteomes" id="UP000198755">
    <property type="component" value="Unassembled WGS sequence"/>
</dbReference>
<name>A0A1I3WXB9_9HYPH</name>
<reference evidence="1 2" key="1">
    <citation type="submission" date="2016-10" db="EMBL/GenBank/DDBJ databases">
        <authorList>
            <person name="de Groot N.N."/>
        </authorList>
    </citation>
    <scope>NUCLEOTIDE SEQUENCE [LARGE SCALE GENOMIC DNA]</scope>
    <source>
        <strain evidence="1 2">NE2</strain>
    </source>
</reference>
<dbReference type="STRING" id="1612308.SAMN05444581_102218"/>
<protein>
    <recommendedName>
        <fullName evidence="3">DUF2946 domain-containing protein</fullName>
    </recommendedName>
</protein>
<dbReference type="EMBL" id="FOSN01000002">
    <property type="protein sequence ID" value="SFK12125.1"/>
    <property type="molecule type" value="Genomic_DNA"/>
</dbReference>
<keyword evidence="2" id="KW-1185">Reference proteome</keyword>
<dbReference type="AlphaFoldDB" id="A0A1I3WXB9"/>
<proteinExistence type="predicted"/>
<evidence type="ECO:0000313" key="1">
    <source>
        <dbReference type="EMBL" id="SFK12125.1"/>
    </source>
</evidence>
<sequence length="124" mass="12681">MIRFRQSSVSTRAAISVIALYALLIHGFLASTAQTQAMGSPGDITCAPGKAGSDAPNGGERHSHGACCILACAAAGAAYLDNSVGVSIAVSRIASAIVWTESNGVETRQAERFHFAARGPPLPV</sequence>
<evidence type="ECO:0000313" key="2">
    <source>
        <dbReference type="Proteomes" id="UP000198755"/>
    </source>
</evidence>
<gene>
    <name evidence="1" type="ORF">SAMN05444581_102218</name>
</gene>
<accession>A0A1I3WXB9</accession>